<keyword evidence="5 10" id="KW-0479">Metal-binding</keyword>
<dbReference type="NCBIfam" id="NF003743">
    <property type="entry name" value="PRK05340.1"/>
    <property type="match status" value="1"/>
</dbReference>
<evidence type="ECO:0000256" key="5">
    <source>
        <dbReference type="ARBA" id="ARBA00022723"/>
    </source>
</evidence>
<dbReference type="InterPro" id="IPR029052">
    <property type="entry name" value="Metallo-depent_PP-like"/>
</dbReference>
<feature type="binding site" evidence="10">
    <location>
        <position position="196"/>
    </location>
    <ligand>
        <name>substrate</name>
    </ligand>
</feature>
<evidence type="ECO:0000256" key="2">
    <source>
        <dbReference type="ARBA" id="ARBA00022516"/>
    </source>
</evidence>
<dbReference type="UniPathway" id="UPA00359">
    <property type="reaction ID" value="UER00480"/>
</dbReference>
<sequence>MSPDAPVLVVSDLHLDREPSPTFEQFLAFLDGPARTAAALYILGDLFEYWIGDDARFPAAEALAGVLARLPLPVTFQHGNRDFLLDTEYAGRAGMRIAPEELRIPLPCGPALLMHGDSLCTADVDYLRFREVVRKPDWRQSFLARPLPERIAEAERLRAASRDAGRQKARDITDVHPDAVAEVLRAHGVSLLIHGHTHRPAIHRLQVDGRPCLRCVLPAWDERPGYLTVDAHGPRLLALDGQDYLPEAGHYSPA</sequence>
<feature type="binding site" evidence="10">
    <location>
        <position position="45"/>
    </location>
    <ligand>
        <name>Mn(2+)</name>
        <dbReference type="ChEBI" id="CHEBI:29035"/>
        <label>2</label>
    </ligand>
</feature>
<comment type="subcellular location">
    <subcellularLocation>
        <location evidence="10">Cell inner membrane</location>
        <topology evidence="10">Peripheral membrane protein</topology>
        <orientation evidence="10">Cytoplasmic side</orientation>
    </subcellularLocation>
</comment>
<feature type="binding site" evidence="10">
    <location>
        <position position="123"/>
    </location>
    <ligand>
        <name>substrate</name>
    </ligand>
</feature>
<keyword evidence="2 10" id="KW-0444">Lipid biosynthesis</keyword>
<keyword evidence="6 10" id="KW-0378">Hydrolase</keyword>
<keyword evidence="4 10" id="KW-0441">Lipid A biosynthesis</keyword>
<protein>
    <recommendedName>
        <fullName evidence="10">UDP-2,3-diacylglucosamine hydrolase</fullName>
        <ecNumber evidence="10">3.6.1.54</ecNumber>
    </recommendedName>
    <alternativeName>
        <fullName evidence="10">UDP-2,3-diacylglucosamine diphosphatase</fullName>
    </alternativeName>
</protein>
<comment type="catalytic activity">
    <reaction evidence="10">
        <text>UDP-2-N,3-O-bis[(3R)-3-hydroxytetradecanoyl]-alpha-D-glucosamine + H2O = 2-N,3-O-bis[(3R)-3-hydroxytetradecanoyl]-alpha-D-glucosaminyl 1-phosphate + UMP + 2 H(+)</text>
        <dbReference type="Rhea" id="RHEA:25213"/>
        <dbReference type="ChEBI" id="CHEBI:15377"/>
        <dbReference type="ChEBI" id="CHEBI:15378"/>
        <dbReference type="ChEBI" id="CHEBI:57865"/>
        <dbReference type="ChEBI" id="CHEBI:57957"/>
        <dbReference type="ChEBI" id="CHEBI:78847"/>
        <dbReference type="EC" id="3.6.1.54"/>
    </reaction>
</comment>
<dbReference type="OrthoDB" id="9783283at2"/>
<comment type="caution">
    <text evidence="10">Lacks conserved residue(s) required for the propagation of feature annotation.</text>
</comment>
<dbReference type="GO" id="GO:0009245">
    <property type="term" value="P:lipid A biosynthetic process"/>
    <property type="evidence" value="ECO:0007669"/>
    <property type="project" value="UniProtKB-UniRule"/>
</dbReference>
<dbReference type="EC" id="3.6.1.54" evidence="10"/>
<dbReference type="CDD" id="cd07398">
    <property type="entry name" value="MPP_YbbF-LpxH"/>
    <property type="match status" value="1"/>
</dbReference>
<evidence type="ECO:0000256" key="8">
    <source>
        <dbReference type="ARBA" id="ARBA00023136"/>
    </source>
</evidence>
<dbReference type="InterPro" id="IPR010138">
    <property type="entry name" value="UDP-diacylglucosamine_Hdrlase"/>
</dbReference>
<keyword evidence="8 10" id="KW-0472">Membrane</keyword>
<dbReference type="Pfam" id="PF00149">
    <property type="entry name" value="Metallophos"/>
    <property type="match status" value="1"/>
</dbReference>
<comment type="cofactor">
    <cofactor evidence="10">
        <name>Mn(2+)</name>
        <dbReference type="ChEBI" id="CHEBI:29035"/>
    </cofactor>
    <text evidence="10">Binds 2 Mn(2+) ions per subunit in a binuclear metal center.</text>
</comment>
<dbReference type="InterPro" id="IPR004843">
    <property type="entry name" value="Calcineurin-like_PHP"/>
</dbReference>
<dbReference type="Gene3D" id="3.60.21.10">
    <property type="match status" value="1"/>
</dbReference>
<feature type="binding site" evidence="10">
    <location>
        <begin position="80"/>
        <end position="81"/>
    </location>
    <ligand>
        <name>substrate</name>
    </ligand>
</feature>
<evidence type="ECO:0000256" key="4">
    <source>
        <dbReference type="ARBA" id="ARBA00022556"/>
    </source>
</evidence>
<evidence type="ECO:0000256" key="7">
    <source>
        <dbReference type="ARBA" id="ARBA00023098"/>
    </source>
</evidence>
<dbReference type="RefSeq" id="WP_006745819.1">
    <property type="nucleotide sequence ID" value="NZ_CP007029.1"/>
</dbReference>
<dbReference type="InterPro" id="IPR043461">
    <property type="entry name" value="LpxH-like"/>
</dbReference>
<keyword evidence="1 10" id="KW-1003">Cell membrane</keyword>
<organism evidence="12 13">
    <name type="scientific">Thioalkalivibrio paradoxus ARh 1</name>
    <dbReference type="NCBI Taxonomy" id="713585"/>
    <lineage>
        <taxon>Bacteria</taxon>
        <taxon>Pseudomonadati</taxon>
        <taxon>Pseudomonadota</taxon>
        <taxon>Gammaproteobacteria</taxon>
        <taxon>Chromatiales</taxon>
        <taxon>Ectothiorhodospiraceae</taxon>
        <taxon>Thioalkalivibrio</taxon>
    </lineage>
</organism>
<evidence type="ECO:0000256" key="6">
    <source>
        <dbReference type="ARBA" id="ARBA00022801"/>
    </source>
</evidence>
<dbReference type="Proteomes" id="UP000005289">
    <property type="component" value="Chromosome"/>
</dbReference>
<dbReference type="NCBIfam" id="TIGR01854">
    <property type="entry name" value="lipid_A_lpxH"/>
    <property type="match status" value="1"/>
</dbReference>
<dbReference type="PANTHER" id="PTHR34990">
    <property type="entry name" value="UDP-2,3-DIACYLGLUCOSAMINE HYDROLASE-RELATED"/>
    <property type="match status" value="1"/>
</dbReference>
<evidence type="ECO:0000259" key="11">
    <source>
        <dbReference type="Pfam" id="PF00149"/>
    </source>
</evidence>
<feature type="binding site" evidence="10">
    <location>
        <position position="14"/>
    </location>
    <ligand>
        <name>Mn(2+)</name>
        <dbReference type="ChEBI" id="CHEBI:29035"/>
        <label>1</label>
    </ligand>
</feature>
<feature type="binding site" evidence="10">
    <location>
        <position position="161"/>
    </location>
    <ligand>
        <name>substrate</name>
    </ligand>
</feature>
<feature type="binding site" evidence="10">
    <location>
        <position position="80"/>
    </location>
    <ligand>
        <name>Mn(2+)</name>
        <dbReference type="ChEBI" id="CHEBI:29035"/>
        <label>2</label>
    </ligand>
</feature>
<feature type="binding site" evidence="10">
    <location>
        <position position="115"/>
    </location>
    <ligand>
        <name>Mn(2+)</name>
        <dbReference type="ChEBI" id="CHEBI:29035"/>
        <label>2</label>
    </ligand>
</feature>
<keyword evidence="9 10" id="KW-0464">Manganese</keyword>
<evidence type="ECO:0000256" key="1">
    <source>
        <dbReference type="ARBA" id="ARBA00022475"/>
    </source>
</evidence>
<feature type="binding site" evidence="10">
    <location>
        <position position="196"/>
    </location>
    <ligand>
        <name>Mn(2+)</name>
        <dbReference type="ChEBI" id="CHEBI:29035"/>
        <label>2</label>
    </ligand>
</feature>
<reference evidence="12 13" key="1">
    <citation type="submission" date="2013-12" db="EMBL/GenBank/DDBJ databases">
        <authorList>
            <consortium name="DOE Joint Genome Institute"/>
            <person name="Muyzer G."/>
            <person name="Huntemann M."/>
            <person name="Han J."/>
            <person name="Chen A."/>
            <person name="Kyrpides N."/>
            <person name="Mavromatis K."/>
            <person name="Markowitz V."/>
            <person name="Palaniappan K."/>
            <person name="Ivanova N."/>
            <person name="Schaumberg A."/>
            <person name="Pati A."/>
            <person name="Liolios K."/>
            <person name="Nordberg H.P."/>
            <person name="Cantor M.N."/>
            <person name="Hua S.X."/>
            <person name="Woyke T."/>
        </authorList>
    </citation>
    <scope>NUCLEOTIDE SEQUENCE [LARGE SCALE GENOMIC DNA]</scope>
    <source>
        <strain evidence="12 13">ARh 1</strain>
    </source>
</reference>
<dbReference type="PANTHER" id="PTHR34990:SF1">
    <property type="entry name" value="UDP-2,3-DIACYLGLUCOSAMINE HYDROLASE"/>
    <property type="match status" value="1"/>
</dbReference>
<dbReference type="SUPFAM" id="SSF56300">
    <property type="entry name" value="Metallo-dependent phosphatases"/>
    <property type="match status" value="1"/>
</dbReference>
<keyword evidence="3 10" id="KW-0997">Cell inner membrane</keyword>
<keyword evidence="7 10" id="KW-0443">Lipid metabolism</keyword>
<keyword evidence="13" id="KW-1185">Reference proteome</keyword>
<dbReference type="GO" id="GO:0019897">
    <property type="term" value="C:extrinsic component of plasma membrane"/>
    <property type="evidence" value="ECO:0007669"/>
    <property type="project" value="UniProtKB-UniRule"/>
</dbReference>
<feature type="binding site" evidence="10">
    <location>
        <position position="12"/>
    </location>
    <ligand>
        <name>Mn(2+)</name>
        <dbReference type="ChEBI" id="CHEBI:29035"/>
        <label>1</label>
    </ligand>
</feature>
<gene>
    <name evidence="10" type="primary">lpxH</name>
    <name evidence="12" type="ORF">THITH_03920</name>
</gene>
<comment type="function">
    <text evidence="10">Hydrolyzes the pyrophosphate bond of UDP-2,3-diacylglucosamine to yield 2,3-diacylglucosamine 1-phosphate (lipid X) and UMP by catalyzing the attack of water at the alpha-P atom. Involved in the biosynthesis of lipid A, a phosphorylated glycolipid that anchors the lipopolysaccharide to the outer membrane of the cell.</text>
</comment>
<proteinExistence type="inferred from homology"/>
<accession>W0DJX7</accession>
<feature type="binding site" evidence="10">
    <location>
        <position position="45"/>
    </location>
    <ligand>
        <name>Mn(2+)</name>
        <dbReference type="ChEBI" id="CHEBI:29035"/>
        <label>1</label>
    </ligand>
</feature>
<evidence type="ECO:0000256" key="9">
    <source>
        <dbReference type="ARBA" id="ARBA00023211"/>
    </source>
</evidence>
<evidence type="ECO:0000256" key="10">
    <source>
        <dbReference type="HAMAP-Rule" id="MF_00575"/>
    </source>
</evidence>
<feature type="domain" description="Calcineurin-like phosphoesterase" evidence="11">
    <location>
        <begin position="6"/>
        <end position="200"/>
    </location>
</feature>
<feature type="binding site" evidence="10">
    <location>
        <position position="198"/>
    </location>
    <ligand>
        <name>Mn(2+)</name>
        <dbReference type="ChEBI" id="CHEBI:29035"/>
        <label>1</label>
    </ligand>
</feature>
<dbReference type="AlphaFoldDB" id="W0DJX7"/>
<evidence type="ECO:0000256" key="3">
    <source>
        <dbReference type="ARBA" id="ARBA00022519"/>
    </source>
</evidence>
<feature type="binding site" evidence="10">
    <location>
        <position position="168"/>
    </location>
    <ligand>
        <name>substrate</name>
    </ligand>
</feature>
<evidence type="ECO:0000313" key="13">
    <source>
        <dbReference type="Proteomes" id="UP000005289"/>
    </source>
</evidence>
<dbReference type="HOGENOM" id="CLU_074586_0_0_6"/>
<name>W0DJX7_9GAMM</name>
<dbReference type="GO" id="GO:0030145">
    <property type="term" value="F:manganese ion binding"/>
    <property type="evidence" value="ECO:0007669"/>
    <property type="project" value="UniProtKB-UniRule"/>
</dbReference>
<dbReference type="HAMAP" id="MF_00575">
    <property type="entry name" value="LpxH"/>
    <property type="match status" value="1"/>
</dbReference>
<dbReference type="GO" id="GO:0005737">
    <property type="term" value="C:cytoplasm"/>
    <property type="evidence" value="ECO:0007669"/>
    <property type="project" value="InterPro"/>
</dbReference>
<dbReference type="KEGG" id="tti:THITH_03920"/>
<comment type="similarity">
    <text evidence="10">Belongs to the LpxH family.</text>
</comment>
<dbReference type="GO" id="GO:0008758">
    <property type="term" value="F:UDP-2,3-diacylglucosamine hydrolase activity"/>
    <property type="evidence" value="ECO:0007669"/>
    <property type="project" value="UniProtKB-UniRule"/>
</dbReference>
<dbReference type="EMBL" id="CP007029">
    <property type="protein sequence ID" value="AHE97552.1"/>
    <property type="molecule type" value="Genomic_DNA"/>
</dbReference>
<comment type="pathway">
    <text evidence="10">Glycolipid biosynthesis; lipid IV(A) biosynthesis; lipid IV(A) from (3R)-3-hydroxytetradecanoyl-[acyl-carrier-protein] and UDP-N-acetyl-alpha-D-glucosamine: step 4/6.</text>
</comment>
<dbReference type="STRING" id="713585.THITH_03920"/>
<evidence type="ECO:0000313" key="12">
    <source>
        <dbReference type="EMBL" id="AHE97552.1"/>
    </source>
</evidence>